<proteinExistence type="predicted"/>
<evidence type="ECO:0000313" key="1">
    <source>
        <dbReference type="EMBL" id="ATS93139.1"/>
    </source>
</evidence>
<protein>
    <submittedName>
        <fullName evidence="1">Uncharacterized protein</fullName>
    </submittedName>
</protein>
<accession>A0A2D2W507</accession>
<dbReference type="Proteomes" id="UP000240586">
    <property type="component" value="Segment"/>
</dbReference>
<dbReference type="EMBL" id="MF919542">
    <property type="protein sequence ID" value="ATS93139.1"/>
    <property type="molecule type" value="Genomic_DNA"/>
</dbReference>
<organism evidence="1 2">
    <name type="scientific">Gordonia phage Patio</name>
    <dbReference type="NCBI Taxonomy" id="2041515"/>
    <lineage>
        <taxon>Viruses</taxon>
        <taxon>Duplodnaviria</taxon>
        <taxon>Heunggongvirae</taxon>
        <taxon>Uroviricota</taxon>
        <taxon>Caudoviricetes</taxon>
        <taxon>Zierdtviridae</taxon>
        <taxon>Emilbogenvirinae</taxon>
        <taxon>Skysandvirus</taxon>
        <taxon>Skysandvirus patio</taxon>
    </lineage>
</organism>
<reference evidence="1 2" key="1">
    <citation type="submission" date="2017-09" db="EMBL/GenBank/DDBJ databases">
        <authorList>
            <person name="Choi Z."/>
            <person name="Grubb S."/>
            <person name="Kuchan S."/>
            <person name="Pennathur K."/>
            <person name="Roskowski K."/>
            <person name="Garlena R.A."/>
            <person name="Russell D.A."/>
            <person name="Pope W.H."/>
            <person name="Jacobs-Sera D."/>
            <person name="Hatfull G.F."/>
        </authorList>
    </citation>
    <scope>NUCLEOTIDE SEQUENCE [LARGE SCALE GENOMIC DNA]</scope>
</reference>
<sequence>MDIDKVLSELDFQPRGLTCDGKRMLWTTRRTQSTLPDNLRLAEVDPEGCQNRTTVMYAARLCPCWNDPRNFARVGKRFEDYVFADGLLVSQFMLCDAHLSYFRDYLHYPFLCPGCGVHFENADEIILGQKSIEEMM</sequence>
<keyword evidence="2" id="KW-1185">Reference proteome</keyword>
<name>A0A2D2W507_9CAUD</name>
<evidence type="ECO:0000313" key="2">
    <source>
        <dbReference type="Proteomes" id="UP000240586"/>
    </source>
</evidence>
<gene>
    <name evidence="1" type="ORF">SEA_PATIO_57</name>
</gene>